<dbReference type="PRINTS" id="PR00141">
    <property type="entry name" value="PROTEASOME"/>
</dbReference>
<dbReference type="HOGENOM" id="CLU_035750_7_3_1"/>
<feature type="active site" description="Nucleophile" evidence="10">
    <location>
        <position position="59"/>
    </location>
</feature>
<keyword evidence="6 11" id="KW-0647">Proteasome</keyword>
<dbReference type="GO" id="GO:0004298">
    <property type="term" value="F:threonine-type endopeptidase activity"/>
    <property type="evidence" value="ECO:0007669"/>
    <property type="project" value="UniProtKB-KW"/>
</dbReference>
<comment type="catalytic activity">
    <reaction evidence="1">
        <text>Cleavage of peptide bonds with very broad specificity.</text>
        <dbReference type="EC" id="3.4.25.1"/>
    </reaction>
</comment>
<keyword evidence="8 11" id="KW-0539">Nucleus</keyword>
<accession>H3B5M2</accession>
<comment type="subunit">
    <text evidence="11">Component of the proteasome complex.</text>
</comment>
<dbReference type="AlphaFoldDB" id="H3B5M2"/>
<dbReference type="GO" id="GO:0005634">
    <property type="term" value="C:nucleus"/>
    <property type="evidence" value="ECO:0007669"/>
    <property type="project" value="UniProtKB-SubCell"/>
</dbReference>
<keyword evidence="2 11" id="KW-0963">Cytoplasm</keyword>
<evidence type="ECO:0000256" key="2">
    <source>
        <dbReference type="ARBA" id="ARBA00022490"/>
    </source>
</evidence>
<comment type="similarity">
    <text evidence="11">Belongs to the peptidase T1B family.</text>
</comment>
<comment type="subcellular location">
    <subcellularLocation>
        <location evidence="11">Cytoplasm</location>
    </subcellularLocation>
    <subcellularLocation>
        <location evidence="11">Nucleus</location>
    </subcellularLocation>
</comment>
<evidence type="ECO:0000256" key="4">
    <source>
        <dbReference type="ARBA" id="ARBA00022698"/>
    </source>
</evidence>
<evidence type="ECO:0000256" key="8">
    <source>
        <dbReference type="ARBA" id="ARBA00023242"/>
    </source>
</evidence>
<keyword evidence="13" id="KW-1185">Reference proteome</keyword>
<dbReference type="PROSITE" id="PS00854">
    <property type="entry name" value="PROTEASOME_BETA_1"/>
    <property type="match status" value="1"/>
</dbReference>
<comment type="function">
    <text evidence="11">Component of the proteasome, a multicatalytic proteinase complex which is characterized by its ability to cleave peptides with Arg, Phe, Tyr, Leu, and Glu adjacent to the leaving group at neutral or slightly basic pH. The proteasome has an ATP-dependent proteolytic activity.</text>
</comment>
<dbReference type="OMA" id="MEVHAHA"/>
<evidence type="ECO:0000256" key="1">
    <source>
        <dbReference type="ARBA" id="ARBA00001198"/>
    </source>
</evidence>
<keyword evidence="4" id="KW-0888">Threonine protease</keyword>
<dbReference type="PROSITE" id="PS51476">
    <property type="entry name" value="PROTEASOME_BETA_2"/>
    <property type="match status" value="1"/>
</dbReference>
<reference evidence="12" key="2">
    <citation type="submission" date="2025-08" db="UniProtKB">
        <authorList>
            <consortium name="Ensembl"/>
        </authorList>
    </citation>
    <scope>IDENTIFICATION</scope>
</reference>
<dbReference type="Proteomes" id="UP000008672">
    <property type="component" value="Unassembled WGS sequence"/>
</dbReference>
<dbReference type="InterPro" id="IPR023333">
    <property type="entry name" value="Proteasome_suB-type"/>
</dbReference>
<comment type="subunit">
    <text evidence="9">The 26S proteasome consists of a 20S proteasome core and two 19S regulatory subunits. The 20S proteasome core is composed of 28 subunits that are arranged in four stacked rings, resulting in a barrel-shaped structure. The two end rings are each formed by seven alpha subunits, and the two central rings are each formed by seven beta subunits. The catalytic chamber with the active sites is on the inside of the barrel. Incorporated instead of PSMB5 and PSMB8.</text>
</comment>
<dbReference type="SUPFAM" id="SSF56235">
    <property type="entry name" value="N-terminal nucleophile aminohydrolases (Ntn hydrolases)"/>
    <property type="match status" value="1"/>
</dbReference>
<dbReference type="Ensembl" id="ENSLACT00000017319.1">
    <property type="protein sequence ID" value="ENSLACP00000017193.1"/>
    <property type="gene ID" value="ENSLACG00000015147.1"/>
</dbReference>
<dbReference type="GO" id="GO:0005737">
    <property type="term" value="C:cytoplasm"/>
    <property type="evidence" value="ECO:0007669"/>
    <property type="project" value="UniProtKB-SubCell"/>
</dbReference>
<dbReference type="PANTHER" id="PTHR32194">
    <property type="entry name" value="METALLOPROTEASE TLDD"/>
    <property type="match status" value="1"/>
</dbReference>
<dbReference type="InterPro" id="IPR000243">
    <property type="entry name" value="Pept_T1A_subB"/>
</dbReference>
<name>H3B5M2_LATCH</name>
<dbReference type="EMBL" id="AFYH01056901">
    <property type="status" value="NOT_ANNOTATED_CDS"/>
    <property type="molecule type" value="Genomic_DNA"/>
</dbReference>
<dbReference type="STRING" id="7897.ENSLACP00000017193"/>
<evidence type="ECO:0000256" key="6">
    <source>
        <dbReference type="ARBA" id="ARBA00022942"/>
    </source>
</evidence>
<keyword evidence="5" id="KW-0378">Hydrolase</keyword>
<evidence type="ECO:0000256" key="9">
    <source>
        <dbReference type="ARBA" id="ARBA00063914"/>
    </source>
</evidence>
<dbReference type="CDD" id="cd03761">
    <property type="entry name" value="proteasome_beta_type_5"/>
    <property type="match status" value="1"/>
</dbReference>
<keyword evidence="7" id="KW-0865">Zymogen</keyword>
<evidence type="ECO:0000256" key="7">
    <source>
        <dbReference type="ARBA" id="ARBA00023145"/>
    </source>
</evidence>
<reference evidence="13" key="1">
    <citation type="submission" date="2011-08" db="EMBL/GenBank/DDBJ databases">
        <title>The draft genome of Latimeria chalumnae.</title>
        <authorList>
            <person name="Di Palma F."/>
            <person name="Alfoldi J."/>
            <person name="Johnson J."/>
            <person name="Berlin A."/>
            <person name="Gnerre S."/>
            <person name="Jaffe D."/>
            <person name="MacCallum I."/>
            <person name="Young S."/>
            <person name="Walker B.J."/>
            <person name="Lander E."/>
            <person name="Lindblad-Toh K."/>
        </authorList>
    </citation>
    <scope>NUCLEOTIDE SEQUENCE [LARGE SCALE GENOMIC DNA]</scope>
    <source>
        <strain evidence="13">Wild caught</strain>
    </source>
</reference>
<evidence type="ECO:0000256" key="5">
    <source>
        <dbReference type="ARBA" id="ARBA00022801"/>
    </source>
</evidence>
<dbReference type="Gene3D" id="3.60.20.10">
    <property type="entry name" value="Glutamine Phosphoribosylpyrophosphate, subunit 1, domain 1"/>
    <property type="match status" value="1"/>
</dbReference>
<dbReference type="InterPro" id="IPR001353">
    <property type="entry name" value="Proteasome_sua/b"/>
</dbReference>
<evidence type="ECO:0000256" key="10">
    <source>
        <dbReference type="PIRSR" id="PIRSR600243-1"/>
    </source>
</evidence>
<dbReference type="Pfam" id="PF00227">
    <property type="entry name" value="Proteasome"/>
    <property type="match status" value="1"/>
</dbReference>
<dbReference type="PANTHER" id="PTHR32194:SF15">
    <property type="entry name" value="PROTEASOME SUBUNIT BETA"/>
    <property type="match status" value="1"/>
</dbReference>
<dbReference type="GeneTree" id="ENSGT00940000162200"/>
<evidence type="ECO:0000256" key="3">
    <source>
        <dbReference type="ARBA" id="ARBA00022670"/>
    </source>
</evidence>
<dbReference type="FunCoup" id="H3B5M2">
    <property type="interactions" value="42"/>
</dbReference>
<dbReference type="InParanoid" id="H3B5M2"/>
<protein>
    <recommendedName>
        <fullName evidence="11">Proteasome subunit beta</fullName>
    </recommendedName>
</protein>
<dbReference type="eggNOG" id="KOG0175">
    <property type="taxonomic scope" value="Eukaryota"/>
</dbReference>
<dbReference type="FunFam" id="3.60.20.10:FF:000053">
    <property type="entry name" value="Proteasome subunit beta"/>
    <property type="match status" value="1"/>
</dbReference>
<reference evidence="12" key="3">
    <citation type="submission" date="2025-09" db="UniProtKB">
        <authorList>
            <consortium name="Ensembl"/>
        </authorList>
    </citation>
    <scope>IDENTIFICATION</scope>
</reference>
<dbReference type="InterPro" id="IPR016050">
    <property type="entry name" value="Proteasome_bsu_CS"/>
</dbReference>
<evidence type="ECO:0000313" key="13">
    <source>
        <dbReference type="Proteomes" id="UP000008672"/>
    </source>
</evidence>
<sequence>VQFEDFCSQFWQIAKRQGSVSLELEGGCVTVPPGADPAEFMRGLGRGQDGVKMELGHGTTTLAFKFKHGVIAAADTRSSCGSYVACPAAQKIIPIHRHLVGTTSGKATDCAMWKRILARECRLYELCNKQPLTVAGAAKLLASSLYRYKGLDLCVATTLCGWDRHGPALHYVYSDGTRMTGDIFSVGSGSPYAYSILDSEYHYDMTVEEAYALARRAVYHATHRDAYSGGNVDLYHVTESGWVKVSREDVFPVYYQVQEEKKEGEEQNT</sequence>
<dbReference type="GO" id="GO:0051603">
    <property type="term" value="P:proteolysis involved in protein catabolic process"/>
    <property type="evidence" value="ECO:0007669"/>
    <property type="project" value="InterPro"/>
</dbReference>
<keyword evidence="3" id="KW-0645">Protease</keyword>
<proteinExistence type="inferred from homology"/>
<evidence type="ECO:0000256" key="11">
    <source>
        <dbReference type="RuleBase" id="RU004203"/>
    </source>
</evidence>
<dbReference type="InterPro" id="IPR029055">
    <property type="entry name" value="Ntn_hydrolases_N"/>
</dbReference>
<organism evidence="12 13">
    <name type="scientific">Latimeria chalumnae</name>
    <name type="common">Coelacanth</name>
    <dbReference type="NCBI Taxonomy" id="7897"/>
    <lineage>
        <taxon>Eukaryota</taxon>
        <taxon>Metazoa</taxon>
        <taxon>Chordata</taxon>
        <taxon>Craniata</taxon>
        <taxon>Vertebrata</taxon>
        <taxon>Euteleostomi</taxon>
        <taxon>Coelacanthiformes</taxon>
        <taxon>Coelacanthidae</taxon>
        <taxon>Latimeria</taxon>
    </lineage>
</organism>
<dbReference type="GO" id="GO:0005839">
    <property type="term" value="C:proteasome core complex"/>
    <property type="evidence" value="ECO:0007669"/>
    <property type="project" value="InterPro"/>
</dbReference>
<evidence type="ECO:0000313" key="12">
    <source>
        <dbReference type="Ensembl" id="ENSLACP00000017193.1"/>
    </source>
</evidence>